<protein>
    <submittedName>
        <fullName evidence="1">Uncharacterized protein</fullName>
    </submittedName>
</protein>
<dbReference type="EMBL" id="AMZH03001001">
    <property type="protein sequence ID" value="RRT81062.1"/>
    <property type="molecule type" value="Genomic_DNA"/>
</dbReference>
<sequence length="125" mass="14167">MTINSESDVRIKTTIGRGAYVKDIFVRIMNLHNMKWILWMMGTYKQHKKDNFDPKAIPVMQNISYSNVVAKNVTMPAKLEGIPSMPFTGICIYNLSAEVVKSKKPIWNCIDVEGVSSHMTPTPYA</sequence>
<dbReference type="SUPFAM" id="SSF51126">
    <property type="entry name" value="Pectin lyase-like"/>
    <property type="match status" value="1"/>
</dbReference>
<reference evidence="1 2" key="1">
    <citation type="journal article" date="2014" name="Agronomy (Basel)">
        <title>A Draft Genome Sequence for Ensete ventricosum, the Drought-Tolerant Tree Against Hunger.</title>
        <authorList>
            <person name="Harrison J."/>
            <person name="Moore K.A."/>
            <person name="Paszkiewicz K."/>
            <person name="Jones T."/>
            <person name="Grant M."/>
            <person name="Ambacheew D."/>
            <person name="Muzemil S."/>
            <person name="Studholme D.J."/>
        </authorList>
    </citation>
    <scope>NUCLEOTIDE SEQUENCE [LARGE SCALE GENOMIC DNA]</scope>
</reference>
<dbReference type="PANTHER" id="PTHR31339:SF83">
    <property type="entry name" value="OS03G0124900 PROTEIN"/>
    <property type="match status" value="1"/>
</dbReference>
<name>A0A427AXT0_ENSVE</name>
<accession>A0A427AXT0</accession>
<proteinExistence type="predicted"/>
<dbReference type="AlphaFoldDB" id="A0A427AXT0"/>
<comment type="caution">
    <text evidence="1">The sequence shown here is derived from an EMBL/GenBank/DDBJ whole genome shotgun (WGS) entry which is preliminary data.</text>
</comment>
<dbReference type="InterPro" id="IPR051801">
    <property type="entry name" value="GH28_Enzymes"/>
</dbReference>
<dbReference type="InterPro" id="IPR011050">
    <property type="entry name" value="Pectin_lyase_fold/virulence"/>
</dbReference>
<dbReference type="Gene3D" id="2.160.20.10">
    <property type="entry name" value="Single-stranded right-handed beta-helix, Pectin lyase-like"/>
    <property type="match status" value="1"/>
</dbReference>
<evidence type="ECO:0000313" key="2">
    <source>
        <dbReference type="Proteomes" id="UP000287651"/>
    </source>
</evidence>
<organism evidence="1 2">
    <name type="scientific">Ensete ventricosum</name>
    <name type="common">Abyssinian banana</name>
    <name type="synonym">Musa ensete</name>
    <dbReference type="NCBI Taxonomy" id="4639"/>
    <lineage>
        <taxon>Eukaryota</taxon>
        <taxon>Viridiplantae</taxon>
        <taxon>Streptophyta</taxon>
        <taxon>Embryophyta</taxon>
        <taxon>Tracheophyta</taxon>
        <taxon>Spermatophyta</taxon>
        <taxon>Magnoliopsida</taxon>
        <taxon>Liliopsida</taxon>
        <taxon>Zingiberales</taxon>
        <taxon>Musaceae</taxon>
        <taxon>Ensete</taxon>
    </lineage>
</organism>
<dbReference type="InterPro" id="IPR012334">
    <property type="entry name" value="Pectin_lyas_fold"/>
</dbReference>
<dbReference type="Proteomes" id="UP000287651">
    <property type="component" value="Unassembled WGS sequence"/>
</dbReference>
<evidence type="ECO:0000313" key="1">
    <source>
        <dbReference type="EMBL" id="RRT81062.1"/>
    </source>
</evidence>
<dbReference type="PANTHER" id="PTHR31339">
    <property type="entry name" value="PECTIN LYASE-RELATED"/>
    <property type="match status" value="1"/>
</dbReference>
<gene>
    <name evidence="1" type="ORF">B296_00001418</name>
</gene>